<evidence type="ECO:0000256" key="1">
    <source>
        <dbReference type="SAM" id="SignalP"/>
    </source>
</evidence>
<evidence type="ECO:0000313" key="4">
    <source>
        <dbReference type="Proteomes" id="UP001198571"/>
    </source>
</evidence>
<accession>A0ABS8CGV7</accession>
<keyword evidence="1" id="KW-0732">Signal</keyword>
<feature type="signal peptide" evidence="1">
    <location>
        <begin position="1"/>
        <end position="31"/>
    </location>
</feature>
<dbReference type="Pfam" id="PF14415">
    <property type="entry name" value="DUF4424"/>
    <property type="match status" value="1"/>
</dbReference>
<keyword evidence="4" id="KW-1185">Reference proteome</keyword>
<organism evidence="3 4">
    <name type="scientific">Pseudogemmobacter faecipullorum</name>
    <dbReference type="NCBI Taxonomy" id="2755041"/>
    <lineage>
        <taxon>Bacteria</taxon>
        <taxon>Pseudomonadati</taxon>
        <taxon>Pseudomonadota</taxon>
        <taxon>Alphaproteobacteria</taxon>
        <taxon>Rhodobacterales</taxon>
        <taxon>Paracoccaceae</taxon>
        <taxon>Pseudogemmobacter</taxon>
    </lineage>
</organism>
<gene>
    <name evidence="3" type="ORF">H0485_01110</name>
</gene>
<evidence type="ECO:0000259" key="2">
    <source>
        <dbReference type="Pfam" id="PF14415"/>
    </source>
</evidence>
<proteinExistence type="predicted"/>
<dbReference type="InterPro" id="IPR025538">
    <property type="entry name" value="DUF4424"/>
</dbReference>
<dbReference type="RefSeq" id="WP_226933479.1">
    <property type="nucleotide sequence ID" value="NZ_JACDXX010000001.1"/>
</dbReference>
<dbReference type="Proteomes" id="UP001198571">
    <property type="component" value="Unassembled WGS sequence"/>
</dbReference>
<feature type="domain" description="DUF4424" evidence="2">
    <location>
        <begin position="31"/>
        <end position="351"/>
    </location>
</feature>
<name>A0ABS8CGV7_9RHOB</name>
<dbReference type="EMBL" id="JACDXX010000001">
    <property type="protein sequence ID" value="MCB5408607.1"/>
    <property type="molecule type" value="Genomic_DNA"/>
</dbReference>
<comment type="caution">
    <text evidence="3">The sequence shown here is derived from an EMBL/GenBank/DDBJ whole genome shotgun (WGS) entry which is preliminary data.</text>
</comment>
<protein>
    <submittedName>
        <fullName evidence="3">DUF4424 family protein</fullName>
    </submittedName>
</protein>
<dbReference type="Gene3D" id="2.60.40.3680">
    <property type="match status" value="2"/>
</dbReference>
<sequence>MKRRTDHPYPAGPALAGAALALLALSAPALANDGFGGLSATGLQFGQTDKVAMLSEDLQIGPERISVEYVFENQSDADVSGEVIFPLPPISLAGVWEGMFNLPEDPWPENLVGFTALVDGQKVAVAIDRIAVLEPQWEEEPSPASFYESPGEDVTARLTELGIPLSTDPVAVKAALMALSARDRATLSAEGLAEFFDSGLAGESEVWPAWSILIRYHWSQTFPAGRRMTIRHDYANHPPGGIFVWHEAGDEYQDLLAARYCINPAQSKAISQALASPEGDEYGAVGSAVYTSYVLRTANSWAGPIGHFRLTVDKGDAGNLLASCIDGLKQIGPGKYLFEAEDYSPDRDIEMVTISPAQ</sequence>
<evidence type="ECO:0000313" key="3">
    <source>
        <dbReference type="EMBL" id="MCB5408607.1"/>
    </source>
</evidence>
<reference evidence="3 4" key="1">
    <citation type="submission" date="2020-07" db="EMBL/GenBank/DDBJ databases">
        <title>Pseudogemmobacter sp. nov., isolated from poultry manure in Taiwan.</title>
        <authorList>
            <person name="Lin S.-Y."/>
            <person name="Tang Y.-S."/>
            <person name="Young C.-C."/>
        </authorList>
    </citation>
    <scope>NUCLEOTIDE SEQUENCE [LARGE SCALE GENOMIC DNA]</scope>
    <source>
        <strain evidence="3 4">CC-YST710</strain>
    </source>
</reference>
<feature type="chain" id="PRO_5045799288" evidence="1">
    <location>
        <begin position="32"/>
        <end position="358"/>
    </location>
</feature>